<evidence type="ECO:0000256" key="12">
    <source>
        <dbReference type="RuleBase" id="RU003719"/>
    </source>
</evidence>
<comment type="catalytic activity">
    <reaction evidence="11">
        <text>(2R)-3-phosphoglycerate + NAD(+) = 3-phosphooxypyruvate + NADH + H(+)</text>
        <dbReference type="Rhea" id="RHEA:12641"/>
        <dbReference type="ChEBI" id="CHEBI:15378"/>
        <dbReference type="ChEBI" id="CHEBI:18110"/>
        <dbReference type="ChEBI" id="CHEBI:57540"/>
        <dbReference type="ChEBI" id="CHEBI:57945"/>
        <dbReference type="ChEBI" id="CHEBI:58272"/>
        <dbReference type="EC" id="1.1.1.95"/>
    </reaction>
</comment>
<dbReference type="InterPro" id="IPR006140">
    <property type="entry name" value="D-isomer_DH_NAD-bd"/>
</dbReference>
<evidence type="ECO:0000259" key="13">
    <source>
        <dbReference type="PROSITE" id="PS51671"/>
    </source>
</evidence>
<dbReference type="RefSeq" id="WP_145416368.1">
    <property type="nucleotide sequence ID" value="NZ_CP036526.1"/>
</dbReference>
<keyword evidence="15" id="KW-1185">Reference proteome</keyword>
<dbReference type="Proteomes" id="UP000319817">
    <property type="component" value="Chromosome"/>
</dbReference>
<dbReference type="PROSITE" id="PS00670">
    <property type="entry name" value="D_2_HYDROXYACID_DH_2"/>
    <property type="match status" value="1"/>
</dbReference>
<evidence type="ECO:0000256" key="10">
    <source>
        <dbReference type="ARBA" id="ARBA00048126"/>
    </source>
</evidence>
<dbReference type="GO" id="GO:0004617">
    <property type="term" value="F:phosphoglycerate dehydrogenase activity"/>
    <property type="evidence" value="ECO:0007669"/>
    <property type="project" value="UniProtKB-EC"/>
</dbReference>
<protein>
    <recommendedName>
        <fullName evidence="6">D-3-phosphoglycerate dehydrogenase</fullName>
        <ecNumber evidence="4">1.1.1.399</ecNumber>
        <ecNumber evidence="5">1.1.1.95</ecNumber>
    </recommendedName>
    <alternativeName>
        <fullName evidence="9">2-oxoglutarate reductase</fullName>
    </alternativeName>
</protein>
<evidence type="ECO:0000313" key="14">
    <source>
        <dbReference type="EMBL" id="QDT08899.1"/>
    </source>
</evidence>
<dbReference type="PROSITE" id="PS00065">
    <property type="entry name" value="D_2_HYDROXYACID_DH_1"/>
    <property type="match status" value="1"/>
</dbReference>
<dbReference type="PANTHER" id="PTHR42938">
    <property type="entry name" value="FORMATE DEHYDROGENASE 1"/>
    <property type="match status" value="1"/>
</dbReference>
<dbReference type="Pfam" id="PF00389">
    <property type="entry name" value="2-Hacid_dh"/>
    <property type="match status" value="1"/>
</dbReference>
<dbReference type="EC" id="1.1.1.399" evidence="4"/>
<dbReference type="InterPro" id="IPR006139">
    <property type="entry name" value="D-isomer_2_OHA_DH_cat_dom"/>
</dbReference>
<evidence type="ECO:0000256" key="1">
    <source>
        <dbReference type="ARBA" id="ARBA00003800"/>
    </source>
</evidence>
<evidence type="ECO:0000256" key="6">
    <source>
        <dbReference type="ARBA" id="ARBA00021582"/>
    </source>
</evidence>
<dbReference type="PROSITE" id="PS51671">
    <property type="entry name" value="ACT"/>
    <property type="match status" value="1"/>
</dbReference>
<accession>A0A517NP56</accession>
<evidence type="ECO:0000256" key="11">
    <source>
        <dbReference type="ARBA" id="ARBA00048731"/>
    </source>
</evidence>
<dbReference type="GO" id="GO:0051287">
    <property type="term" value="F:NAD binding"/>
    <property type="evidence" value="ECO:0007669"/>
    <property type="project" value="InterPro"/>
</dbReference>
<evidence type="ECO:0000256" key="2">
    <source>
        <dbReference type="ARBA" id="ARBA00005216"/>
    </source>
</evidence>
<dbReference type="PROSITE" id="PS00671">
    <property type="entry name" value="D_2_HYDROXYACID_DH_3"/>
    <property type="match status" value="1"/>
</dbReference>
<dbReference type="SUPFAM" id="SSF55021">
    <property type="entry name" value="ACT-like"/>
    <property type="match status" value="1"/>
</dbReference>
<dbReference type="EC" id="1.1.1.95" evidence="5"/>
<comment type="function">
    <text evidence="1">Catalyzes the reversible oxidation of 3-phospho-D-glycerate to 3-phosphonooxypyruvate, the first step of the phosphorylated L-serine biosynthesis pathway. Also catalyzes the reversible oxidation of 2-hydroxyglutarate to 2-oxoglutarate.</text>
</comment>
<evidence type="ECO:0000256" key="5">
    <source>
        <dbReference type="ARBA" id="ARBA00013143"/>
    </source>
</evidence>
<evidence type="ECO:0000256" key="7">
    <source>
        <dbReference type="ARBA" id="ARBA00023002"/>
    </source>
</evidence>
<gene>
    <name evidence="14" type="primary">serA</name>
    <name evidence="14" type="ORF">K239x_08420</name>
</gene>
<keyword evidence="8" id="KW-0520">NAD</keyword>
<dbReference type="OrthoDB" id="277029at2"/>
<dbReference type="Gene3D" id="3.40.50.720">
    <property type="entry name" value="NAD(P)-binding Rossmann-like Domain"/>
    <property type="match status" value="2"/>
</dbReference>
<dbReference type="EMBL" id="CP036526">
    <property type="protein sequence ID" value="QDT08899.1"/>
    <property type="molecule type" value="Genomic_DNA"/>
</dbReference>
<keyword evidence="7 12" id="KW-0560">Oxidoreductase</keyword>
<dbReference type="Gene3D" id="3.30.70.260">
    <property type="match status" value="1"/>
</dbReference>
<feature type="domain" description="ACT" evidence="13">
    <location>
        <begin position="320"/>
        <end position="388"/>
    </location>
</feature>
<comment type="similarity">
    <text evidence="3 12">Belongs to the D-isomer specific 2-hydroxyacid dehydrogenase family.</text>
</comment>
<organism evidence="14 15">
    <name type="scientific">Stieleria marina</name>
    <dbReference type="NCBI Taxonomy" id="1930275"/>
    <lineage>
        <taxon>Bacteria</taxon>
        <taxon>Pseudomonadati</taxon>
        <taxon>Planctomycetota</taxon>
        <taxon>Planctomycetia</taxon>
        <taxon>Pirellulales</taxon>
        <taxon>Pirellulaceae</taxon>
        <taxon>Stieleria</taxon>
    </lineage>
</organism>
<dbReference type="SUPFAM" id="SSF52283">
    <property type="entry name" value="Formate/glycerate dehydrogenase catalytic domain-like"/>
    <property type="match status" value="1"/>
</dbReference>
<comment type="pathway">
    <text evidence="2">Amino-acid biosynthesis; L-serine biosynthesis; L-serine from 3-phospho-D-glycerate: step 1/3.</text>
</comment>
<dbReference type="Pfam" id="PF02826">
    <property type="entry name" value="2-Hacid_dh_C"/>
    <property type="match status" value="1"/>
</dbReference>
<dbReference type="InterPro" id="IPR029752">
    <property type="entry name" value="D-isomer_DH_CS1"/>
</dbReference>
<dbReference type="InterPro" id="IPR029753">
    <property type="entry name" value="D-isomer_DH_CS"/>
</dbReference>
<comment type="catalytic activity">
    <reaction evidence="10">
        <text>(R)-2-hydroxyglutarate + NAD(+) = 2-oxoglutarate + NADH + H(+)</text>
        <dbReference type="Rhea" id="RHEA:49612"/>
        <dbReference type="ChEBI" id="CHEBI:15378"/>
        <dbReference type="ChEBI" id="CHEBI:15801"/>
        <dbReference type="ChEBI" id="CHEBI:16810"/>
        <dbReference type="ChEBI" id="CHEBI:57540"/>
        <dbReference type="ChEBI" id="CHEBI:57945"/>
        <dbReference type="EC" id="1.1.1.399"/>
    </reaction>
</comment>
<reference evidence="14 15" key="1">
    <citation type="submission" date="2019-02" db="EMBL/GenBank/DDBJ databases">
        <title>Deep-cultivation of Planctomycetes and their phenomic and genomic characterization uncovers novel biology.</title>
        <authorList>
            <person name="Wiegand S."/>
            <person name="Jogler M."/>
            <person name="Boedeker C."/>
            <person name="Pinto D."/>
            <person name="Vollmers J."/>
            <person name="Rivas-Marin E."/>
            <person name="Kohn T."/>
            <person name="Peeters S.H."/>
            <person name="Heuer A."/>
            <person name="Rast P."/>
            <person name="Oberbeckmann S."/>
            <person name="Bunk B."/>
            <person name="Jeske O."/>
            <person name="Meyerdierks A."/>
            <person name="Storesund J.E."/>
            <person name="Kallscheuer N."/>
            <person name="Luecker S."/>
            <person name="Lage O.M."/>
            <person name="Pohl T."/>
            <person name="Merkel B.J."/>
            <person name="Hornburger P."/>
            <person name="Mueller R.-W."/>
            <person name="Bruemmer F."/>
            <person name="Labrenz M."/>
            <person name="Spormann A.M."/>
            <person name="Op den Camp H."/>
            <person name="Overmann J."/>
            <person name="Amann R."/>
            <person name="Jetten M.S.M."/>
            <person name="Mascher T."/>
            <person name="Medema M.H."/>
            <person name="Devos D.P."/>
            <person name="Kaster A.-K."/>
            <person name="Ovreas L."/>
            <person name="Rohde M."/>
            <person name="Galperin M.Y."/>
            <person name="Jogler C."/>
        </authorList>
    </citation>
    <scope>NUCLEOTIDE SEQUENCE [LARGE SCALE GENOMIC DNA]</scope>
    <source>
        <strain evidence="14 15">K23_9</strain>
    </source>
</reference>
<dbReference type="InterPro" id="IPR036291">
    <property type="entry name" value="NAD(P)-bd_dom_sf"/>
</dbReference>
<dbReference type="PANTHER" id="PTHR42938:SF47">
    <property type="entry name" value="HYDROXYPYRUVATE REDUCTASE"/>
    <property type="match status" value="1"/>
</dbReference>
<dbReference type="CDD" id="cd12174">
    <property type="entry name" value="PGDH_like_3"/>
    <property type="match status" value="1"/>
</dbReference>
<dbReference type="InterPro" id="IPR045865">
    <property type="entry name" value="ACT-like_dom_sf"/>
</dbReference>
<dbReference type="UniPathway" id="UPA00135">
    <property type="reaction ID" value="UER00196"/>
</dbReference>
<dbReference type="SUPFAM" id="SSF51735">
    <property type="entry name" value="NAD(P)-binding Rossmann-fold domains"/>
    <property type="match status" value="1"/>
</dbReference>
<sequence length="388" mass="40841">MFKIQTLNNISGKGLQRLPSESYEVASEVDKPDAIMLRSFKMHDMELPESVVAIGRAGAGVNNIPVDKMSAKGVPVFNAPGANANAVKELVVAGLLMAARNITPAQQFAAGLSGNDDEISKAVESGKKNFVGYELPSKTLGVIGLGAIGLRVANAALSLGMKVVGFDPQISVQSAWQLDSGVEKAVSIDQVFTKCDAVSVHVPLLDATRGLVSAQRIAMMPKGGVIVNLARGGICDDDAVLSALDTGHLHAYVIDFPTSKLLKHPKVISFPHLGASTEEAEENCAIMVADQVREYLEDGTIKNSVNFPEAFMPRGGGGKRITIANANVPNMVGQISTILATANLNIADLLNKSRGDIAYTIIDVDGEVSDDTVVSLKGIEGVLSLRVI</sequence>
<evidence type="ECO:0000313" key="15">
    <source>
        <dbReference type="Proteomes" id="UP000319817"/>
    </source>
</evidence>
<evidence type="ECO:0000256" key="3">
    <source>
        <dbReference type="ARBA" id="ARBA00005854"/>
    </source>
</evidence>
<name>A0A517NP56_9BACT</name>
<evidence type="ECO:0000256" key="8">
    <source>
        <dbReference type="ARBA" id="ARBA00023027"/>
    </source>
</evidence>
<dbReference type="AlphaFoldDB" id="A0A517NP56"/>
<dbReference type="CDD" id="cd04901">
    <property type="entry name" value="ACT_3PGDH"/>
    <property type="match status" value="1"/>
</dbReference>
<dbReference type="InterPro" id="IPR002912">
    <property type="entry name" value="ACT_dom"/>
</dbReference>
<evidence type="ECO:0000256" key="4">
    <source>
        <dbReference type="ARBA" id="ARBA00013001"/>
    </source>
</evidence>
<proteinExistence type="inferred from homology"/>
<evidence type="ECO:0000256" key="9">
    <source>
        <dbReference type="ARBA" id="ARBA00030455"/>
    </source>
</evidence>